<gene>
    <name evidence="3" type="ORF">RMAR1173_LOCUS21041</name>
</gene>
<sequence length="576" mass="63881">MGFGAWWGWVVCLAVLVGPHHQCQGFTVLEPRRGASARSTRVWMGKVKKGNLKQALADAGGSGNRKAPAKKGRKAMQEAKREVQEQATTAGMNVMDGGGAAAGPSPAGGGGEVASPSRYPQLPEEVMQGRNVLDPVTRGAYYLPVEEEERQEACFRWRADEARDAKWRLAWAPALTPKEVLAGLSEAHAAGGDATLFEFVLANHDMLGTRAAMFLSAAKLSAQFRKDAEEALRLRELLKAFIFAELRVNVGWKQVVLDAEVRVSKIVGNLAALQKEAAKLGASDVAGTWVLLKAAVCTWEDKYVAEEEAIAALQEKQMGRSDPSMRFDVGKKEKQLANTRNNMALWQQMAKTYGEVEPAMDKLLPELKFLDRAFYLPSSTEVRRYAATEFCPEHGMTEAELRRRLRHVLCAIQRLTPTNYLSLYYKVLDIVTSVSRGTEDDVEEMDYYARGQEDGTLYFETYDLPRTEASVFRDFTKKITDDDRSAVFNIGGKRSAPSDAPVLDWFHGTDDFEKEDGATPIRIDPDTVGGGFESFEVRQLRKKLERLEAEFDEKEGSGTLPSDLGKFVDELKETEG</sequence>
<feature type="signal peptide" evidence="2">
    <location>
        <begin position="1"/>
        <end position="25"/>
    </location>
</feature>
<reference evidence="3" key="1">
    <citation type="submission" date="2021-01" db="EMBL/GenBank/DDBJ databases">
        <authorList>
            <person name="Corre E."/>
            <person name="Pelletier E."/>
            <person name="Niang G."/>
            <person name="Scheremetjew M."/>
            <person name="Finn R."/>
            <person name="Kale V."/>
            <person name="Holt S."/>
            <person name="Cochrane G."/>
            <person name="Meng A."/>
            <person name="Brown T."/>
            <person name="Cohen L."/>
        </authorList>
    </citation>
    <scope>NUCLEOTIDE SEQUENCE</scope>
    <source>
        <strain evidence="3">CCMP1243</strain>
    </source>
</reference>
<dbReference type="AlphaFoldDB" id="A0A7S2SUL0"/>
<accession>A0A7S2SUL0</accession>
<evidence type="ECO:0000313" key="3">
    <source>
        <dbReference type="EMBL" id="CAD9710048.1"/>
    </source>
</evidence>
<feature type="compositionally biased region" description="Gly residues" evidence="1">
    <location>
        <begin position="96"/>
        <end position="112"/>
    </location>
</feature>
<feature type="compositionally biased region" description="Basic and acidic residues" evidence="1">
    <location>
        <begin position="566"/>
        <end position="576"/>
    </location>
</feature>
<evidence type="ECO:0000256" key="1">
    <source>
        <dbReference type="SAM" id="MobiDB-lite"/>
    </source>
</evidence>
<evidence type="ECO:0000256" key="2">
    <source>
        <dbReference type="SAM" id="SignalP"/>
    </source>
</evidence>
<feature type="region of interest" description="Disordered" evidence="1">
    <location>
        <begin position="56"/>
        <end position="118"/>
    </location>
</feature>
<proteinExistence type="predicted"/>
<organism evidence="3">
    <name type="scientific">Rhizochromulina marina</name>
    <dbReference type="NCBI Taxonomy" id="1034831"/>
    <lineage>
        <taxon>Eukaryota</taxon>
        <taxon>Sar</taxon>
        <taxon>Stramenopiles</taxon>
        <taxon>Ochrophyta</taxon>
        <taxon>Dictyochophyceae</taxon>
        <taxon>Rhizochromulinales</taxon>
        <taxon>Rhizochromulina</taxon>
    </lineage>
</organism>
<dbReference type="EMBL" id="HBHJ01031781">
    <property type="protein sequence ID" value="CAD9710048.1"/>
    <property type="molecule type" value="Transcribed_RNA"/>
</dbReference>
<feature type="compositionally biased region" description="Basic and acidic residues" evidence="1">
    <location>
        <begin position="75"/>
        <end position="84"/>
    </location>
</feature>
<keyword evidence="2" id="KW-0732">Signal</keyword>
<protein>
    <submittedName>
        <fullName evidence="3">Uncharacterized protein</fullName>
    </submittedName>
</protein>
<name>A0A7S2SUL0_9STRA</name>
<feature type="chain" id="PRO_5030521210" evidence="2">
    <location>
        <begin position="26"/>
        <end position="576"/>
    </location>
</feature>
<feature type="region of interest" description="Disordered" evidence="1">
    <location>
        <begin position="551"/>
        <end position="576"/>
    </location>
</feature>